<reference evidence="2 3" key="1">
    <citation type="journal article" date="2014" name="Science">
        <title>Plant genetics. Early allopolyploid evolution in the post-Neolithic Brassica napus oilseed genome.</title>
        <authorList>
            <person name="Chalhoub B."/>
            <person name="Denoeud F."/>
            <person name="Liu S."/>
            <person name="Parkin I.A."/>
            <person name="Tang H."/>
            <person name="Wang X."/>
            <person name="Chiquet J."/>
            <person name="Belcram H."/>
            <person name="Tong C."/>
            <person name="Samans B."/>
            <person name="Correa M."/>
            <person name="Da Silva C."/>
            <person name="Just J."/>
            <person name="Falentin C."/>
            <person name="Koh C.S."/>
            <person name="Le Clainche I."/>
            <person name="Bernard M."/>
            <person name="Bento P."/>
            <person name="Noel B."/>
            <person name="Labadie K."/>
            <person name="Alberti A."/>
            <person name="Charles M."/>
            <person name="Arnaud D."/>
            <person name="Guo H."/>
            <person name="Daviaud C."/>
            <person name="Alamery S."/>
            <person name="Jabbari K."/>
            <person name="Zhao M."/>
            <person name="Edger P.P."/>
            <person name="Chelaifa H."/>
            <person name="Tack D."/>
            <person name="Lassalle G."/>
            <person name="Mestiri I."/>
            <person name="Schnel N."/>
            <person name="Le Paslier M.C."/>
            <person name="Fan G."/>
            <person name="Renault V."/>
            <person name="Bayer P.E."/>
            <person name="Golicz A.A."/>
            <person name="Manoli S."/>
            <person name="Lee T.H."/>
            <person name="Thi V.H."/>
            <person name="Chalabi S."/>
            <person name="Hu Q."/>
            <person name="Fan C."/>
            <person name="Tollenaere R."/>
            <person name="Lu Y."/>
            <person name="Battail C."/>
            <person name="Shen J."/>
            <person name="Sidebottom C.H."/>
            <person name="Wang X."/>
            <person name="Canaguier A."/>
            <person name="Chauveau A."/>
            <person name="Berard A."/>
            <person name="Deniot G."/>
            <person name="Guan M."/>
            <person name="Liu Z."/>
            <person name="Sun F."/>
            <person name="Lim Y.P."/>
            <person name="Lyons E."/>
            <person name="Town C.D."/>
            <person name="Bancroft I."/>
            <person name="Wang X."/>
            <person name="Meng J."/>
            <person name="Ma J."/>
            <person name="Pires J.C."/>
            <person name="King G.J."/>
            <person name="Brunel D."/>
            <person name="Delourme R."/>
            <person name="Renard M."/>
            <person name="Aury J.M."/>
            <person name="Adams K.L."/>
            <person name="Batley J."/>
            <person name="Snowdon R.J."/>
            <person name="Tost J."/>
            <person name="Edwards D."/>
            <person name="Zhou Y."/>
            <person name="Hua W."/>
            <person name="Sharpe A.G."/>
            <person name="Paterson A.H."/>
            <person name="Guan C."/>
            <person name="Wincker P."/>
        </authorList>
    </citation>
    <scope>NUCLEOTIDE SEQUENCE [LARGE SCALE GENOMIC DNA]</scope>
    <source>
        <strain evidence="3">cv. Darmor-bzh</strain>
    </source>
</reference>
<evidence type="ECO:0000313" key="1">
    <source>
        <dbReference type="EMBL" id="CAF1913408.1"/>
    </source>
</evidence>
<evidence type="ECO:0000313" key="3">
    <source>
        <dbReference type="Proteomes" id="UP000028999"/>
    </source>
</evidence>
<proteinExistence type="predicted"/>
<gene>
    <name evidence="2" type="primary">BnaCnng11540D</name>
    <name evidence="1" type="ORF">DARMORV10_C02P34750.1</name>
    <name evidence="2" type="ORF">GSBRNA2T00080334001</name>
</gene>
<dbReference type="Proteomes" id="UP000028999">
    <property type="component" value="Unassembled WGS sequence"/>
</dbReference>
<dbReference type="AlphaFoldDB" id="A0A078I612"/>
<evidence type="ECO:0000313" key="2">
    <source>
        <dbReference type="EMBL" id="CDY44543.1"/>
    </source>
</evidence>
<dbReference type="PaxDb" id="3708-A0A078I612"/>
<dbReference type="Gramene" id="CDY44543">
    <property type="protein sequence ID" value="CDY44543"/>
    <property type="gene ID" value="GSBRNA2T00080334001"/>
</dbReference>
<name>A0A078I612_BRANA</name>
<dbReference type="Proteomes" id="UP001295469">
    <property type="component" value="Chromosome C02"/>
</dbReference>
<organism evidence="2 3">
    <name type="scientific">Brassica napus</name>
    <name type="common">Rape</name>
    <dbReference type="NCBI Taxonomy" id="3708"/>
    <lineage>
        <taxon>Eukaryota</taxon>
        <taxon>Viridiplantae</taxon>
        <taxon>Streptophyta</taxon>
        <taxon>Embryophyta</taxon>
        <taxon>Tracheophyta</taxon>
        <taxon>Spermatophyta</taxon>
        <taxon>Magnoliopsida</taxon>
        <taxon>eudicotyledons</taxon>
        <taxon>Gunneridae</taxon>
        <taxon>Pentapetalae</taxon>
        <taxon>rosids</taxon>
        <taxon>malvids</taxon>
        <taxon>Brassicales</taxon>
        <taxon>Brassicaceae</taxon>
        <taxon>Brassiceae</taxon>
        <taxon>Brassica</taxon>
    </lineage>
</organism>
<protein>
    <submittedName>
        <fullName evidence="1">(rape) hypothetical protein</fullName>
    </submittedName>
    <submittedName>
        <fullName evidence="2">BnaCnng11540D protein</fullName>
    </submittedName>
</protein>
<dbReference type="EMBL" id="HG994366">
    <property type="protein sequence ID" value="CAF1913408.1"/>
    <property type="molecule type" value="Genomic_DNA"/>
</dbReference>
<accession>A0A078I612</accession>
<sequence length="89" mass="10180">MMLEIAVASLCFIFSMSLRLFGNVDIITEKMAEELVEMFKREVILKRLLVMELVSLSCVKFLNQTSSVGQRSFTMGVYVSQFSSDAERR</sequence>
<reference evidence="2" key="2">
    <citation type="submission" date="2014-06" db="EMBL/GenBank/DDBJ databases">
        <authorList>
            <person name="Genoscope - CEA"/>
        </authorList>
    </citation>
    <scope>NUCLEOTIDE SEQUENCE</scope>
</reference>
<keyword evidence="3" id="KW-1185">Reference proteome</keyword>
<dbReference type="EMBL" id="LK032593">
    <property type="protein sequence ID" value="CDY44543.1"/>
    <property type="molecule type" value="Genomic_DNA"/>
</dbReference>
<reference evidence="1" key="3">
    <citation type="submission" date="2021-01" db="EMBL/GenBank/DDBJ databases">
        <authorList>
            <consortium name="Genoscope - CEA"/>
            <person name="William W."/>
        </authorList>
    </citation>
    <scope>NUCLEOTIDE SEQUENCE</scope>
</reference>